<keyword evidence="2" id="KW-1185">Reference proteome</keyword>
<dbReference type="Proteomes" id="UP001062846">
    <property type="component" value="Chromosome 2"/>
</dbReference>
<organism evidence="1 2">
    <name type="scientific">Rhododendron molle</name>
    <name type="common">Chinese azalea</name>
    <name type="synonym">Azalea mollis</name>
    <dbReference type="NCBI Taxonomy" id="49168"/>
    <lineage>
        <taxon>Eukaryota</taxon>
        <taxon>Viridiplantae</taxon>
        <taxon>Streptophyta</taxon>
        <taxon>Embryophyta</taxon>
        <taxon>Tracheophyta</taxon>
        <taxon>Spermatophyta</taxon>
        <taxon>Magnoliopsida</taxon>
        <taxon>eudicotyledons</taxon>
        <taxon>Gunneridae</taxon>
        <taxon>Pentapetalae</taxon>
        <taxon>asterids</taxon>
        <taxon>Ericales</taxon>
        <taxon>Ericaceae</taxon>
        <taxon>Ericoideae</taxon>
        <taxon>Rhodoreae</taxon>
        <taxon>Rhododendron</taxon>
    </lineage>
</organism>
<sequence>MPESNGMGSPPTLKPVIAAKSVGITVISQGGRWKLLSHIGSIGKEEKDIGIVNPGDVKFGSRKYYRYIGSLTVPPCTEGVIWTIVKKVRTVSREQVRALRDVVHDCVRCSLWSSWLREMKFEGYVAKDGTQSLNEFLAIWTTVNSLYRSNRIACNIDVLFGVRGCGRWNSKKDTLQKLAPRWCILERFMMLFENPRV</sequence>
<name>A0ACC0PRZ0_RHOML</name>
<gene>
    <name evidence="1" type="ORF">RHMOL_Rhmol02G0158500</name>
</gene>
<comment type="caution">
    <text evidence="1">The sequence shown here is derived from an EMBL/GenBank/DDBJ whole genome shotgun (WGS) entry which is preliminary data.</text>
</comment>
<evidence type="ECO:0000313" key="1">
    <source>
        <dbReference type="EMBL" id="KAI8567921.1"/>
    </source>
</evidence>
<reference evidence="1" key="1">
    <citation type="submission" date="2022-02" db="EMBL/GenBank/DDBJ databases">
        <title>Plant Genome Project.</title>
        <authorList>
            <person name="Zhang R.-G."/>
        </authorList>
    </citation>
    <scope>NUCLEOTIDE SEQUENCE</scope>
    <source>
        <strain evidence="1">AT1</strain>
    </source>
</reference>
<protein>
    <submittedName>
        <fullName evidence="1">Uncharacterized protein</fullName>
    </submittedName>
</protein>
<evidence type="ECO:0000313" key="2">
    <source>
        <dbReference type="Proteomes" id="UP001062846"/>
    </source>
</evidence>
<accession>A0ACC0PRZ0</accession>
<dbReference type="EMBL" id="CM046389">
    <property type="protein sequence ID" value="KAI8567921.1"/>
    <property type="molecule type" value="Genomic_DNA"/>
</dbReference>
<proteinExistence type="predicted"/>